<evidence type="ECO:0000259" key="2">
    <source>
        <dbReference type="PROSITE" id="PS50835"/>
    </source>
</evidence>
<dbReference type="InterPro" id="IPR007110">
    <property type="entry name" value="Ig-like_dom"/>
</dbReference>
<evidence type="ECO:0000313" key="4">
    <source>
        <dbReference type="Proteomes" id="UP000694701"/>
    </source>
</evidence>
<dbReference type="Gene3D" id="2.60.40.10">
    <property type="entry name" value="Immunoglobulins"/>
    <property type="match status" value="3"/>
</dbReference>
<dbReference type="InterPro" id="IPR036179">
    <property type="entry name" value="Ig-like_dom_sf"/>
</dbReference>
<accession>A0A8C2K4N4</accession>
<dbReference type="SMART" id="SM00409">
    <property type="entry name" value="IG"/>
    <property type="match status" value="3"/>
</dbReference>
<evidence type="ECO:0000256" key="1">
    <source>
        <dbReference type="SAM" id="MobiDB-lite"/>
    </source>
</evidence>
<dbReference type="SUPFAM" id="SSF48726">
    <property type="entry name" value="Immunoglobulin"/>
    <property type="match status" value="2"/>
</dbReference>
<sequence>AQTTLAQIKLTALTGSCVQIPCTFNISNFEDKRKTAKSIYGIWLKNKSQFADEDSFIAFNSSKNIIRGFSDVQMTGNLSESNCTTVFYNIMMNHSDSYYFRLEMEPNVFRATFNPSTDVSRKTVRINVRDSPQPPELKPNDLKVMEETTVNLICSAEAPCPKQPPTISWSYIPESAHITRKLQEKPDKTQSVFSYMTFKASYKDHRRNISCTATYPRNTPVASTVETIVMLRVLFPPKGTCVIITPSVGTNVTLTCKSRASPSNDLNYTWYKHGEEKPIAWGMKINLTKTQNQIGSYHCIAQNKYGKQSSEEAHNLKISPTQAEDKNRDTTAIYTNNATAISKNDEKKETDELHYGEIDFSKLQTGHKTREHSNDGPETEYSELQVTERKKQINSAQKMDELYAQVQKK</sequence>
<feature type="domain" description="Ig-like" evidence="2">
    <location>
        <begin position="237"/>
        <end position="319"/>
    </location>
</feature>
<dbReference type="Ensembl" id="ENSCCRT00020113674.1">
    <property type="protein sequence ID" value="ENSCCRP00020104071.1"/>
    <property type="gene ID" value="ENSCCRG00020047539.1"/>
</dbReference>
<feature type="domain" description="Ig-like" evidence="2">
    <location>
        <begin position="132"/>
        <end position="229"/>
    </location>
</feature>
<dbReference type="Pfam" id="PF13895">
    <property type="entry name" value="Ig_2"/>
    <property type="match status" value="1"/>
</dbReference>
<dbReference type="AlphaFoldDB" id="A0A8C2K4N4"/>
<dbReference type="InterPro" id="IPR003599">
    <property type="entry name" value="Ig_sub"/>
</dbReference>
<name>A0A8C2K4N4_CYPCA</name>
<reference evidence="3" key="1">
    <citation type="submission" date="2025-08" db="UniProtKB">
        <authorList>
            <consortium name="Ensembl"/>
        </authorList>
    </citation>
    <scope>IDENTIFICATION</scope>
</reference>
<dbReference type="PANTHER" id="PTHR46484:SF8">
    <property type="entry name" value="B-CELL RECEPTOR CD22-LIKE-RELATED"/>
    <property type="match status" value="1"/>
</dbReference>
<organism evidence="3 4">
    <name type="scientific">Cyprinus carpio</name>
    <name type="common">Common carp</name>
    <dbReference type="NCBI Taxonomy" id="7962"/>
    <lineage>
        <taxon>Eukaryota</taxon>
        <taxon>Metazoa</taxon>
        <taxon>Chordata</taxon>
        <taxon>Craniata</taxon>
        <taxon>Vertebrata</taxon>
        <taxon>Euteleostomi</taxon>
        <taxon>Actinopterygii</taxon>
        <taxon>Neopterygii</taxon>
        <taxon>Teleostei</taxon>
        <taxon>Ostariophysi</taxon>
        <taxon>Cypriniformes</taxon>
        <taxon>Cyprinidae</taxon>
        <taxon>Cyprininae</taxon>
        <taxon>Cyprinus</taxon>
    </lineage>
</organism>
<feature type="region of interest" description="Disordered" evidence="1">
    <location>
        <begin position="362"/>
        <end position="385"/>
    </location>
</feature>
<dbReference type="CDD" id="cd00096">
    <property type="entry name" value="Ig"/>
    <property type="match status" value="1"/>
</dbReference>
<dbReference type="PANTHER" id="PTHR46484">
    <property type="entry name" value="SI:CH211-171H4.5-RELATED"/>
    <property type="match status" value="1"/>
</dbReference>
<dbReference type="Proteomes" id="UP000694701">
    <property type="component" value="Unplaced"/>
</dbReference>
<proteinExistence type="predicted"/>
<dbReference type="PROSITE" id="PS50835">
    <property type="entry name" value="IG_LIKE"/>
    <property type="match status" value="2"/>
</dbReference>
<evidence type="ECO:0000313" key="3">
    <source>
        <dbReference type="Ensembl" id="ENSCCRP00020104071.1"/>
    </source>
</evidence>
<dbReference type="InterPro" id="IPR013783">
    <property type="entry name" value="Ig-like_fold"/>
</dbReference>
<protein>
    <submittedName>
        <fullName evidence="3">Si:dkeyp-28d2.4</fullName>
    </submittedName>
</protein>